<keyword evidence="6 9" id="KW-1133">Transmembrane helix</keyword>
<dbReference type="InterPro" id="IPR013525">
    <property type="entry name" value="ABC2_TM"/>
</dbReference>
<evidence type="ECO:0000256" key="8">
    <source>
        <dbReference type="ARBA" id="ARBA00023136"/>
    </source>
</evidence>
<evidence type="ECO:0000256" key="2">
    <source>
        <dbReference type="ARBA" id="ARBA00007783"/>
    </source>
</evidence>
<keyword evidence="3 9" id="KW-0813">Transport</keyword>
<evidence type="ECO:0000313" key="12">
    <source>
        <dbReference type="Proteomes" id="UP000770889"/>
    </source>
</evidence>
<dbReference type="PANTHER" id="PTHR30413">
    <property type="entry name" value="INNER MEMBRANE TRANSPORT PERMEASE"/>
    <property type="match status" value="1"/>
</dbReference>
<dbReference type="Proteomes" id="UP000770889">
    <property type="component" value="Unassembled WGS sequence"/>
</dbReference>
<gene>
    <name evidence="11" type="ORF">KME65_11180</name>
</gene>
<evidence type="ECO:0000256" key="7">
    <source>
        <dbReference type="ARBA" id="ARBA00023047"/>
    </source>
</evidence>
<keyword evidence="7" id="KW-0625">Polysaccharide transport</keyword>
<feature type="transmembrane region" description="Helical" evidence="9">
    <location>
        <begin position="37"/>
        <end position="56"/>
    </location>
</feature>
<dbReference type="EMBL" id="JAHHGM010000009">
    <property type="protein sequence ID" value="MBT2989515.1"/>
    <property type="molecule type" value="Genomic_DNA"/>
</dbReference>
<comment type="caution">
    <text evidence="11">The sequence shown here is derived from an EMBL/GenBank/DDBJ whole genome shotgun (WGS) entry which is preliminary data.</text>
</comment>
<comment type="subcellular location">
    <subcellularLocation>
        <location evidence="9">Cell inner membrane</location>
        <topology evidence="9">Multi-pass membrane protein</topology>
    </subcellularLocation>
    <subcellularLocation>
        <location evidence="1">Cell membrane</location>
        <topology evidence="1">Multi-pass membrane protein</topology>
    </subcellularLocation>
</comment>
<protein>
    <recommendedName>
        <fullName evidence="9">Transport permease protein</fullName>
    </recommendedName>
</protein>
<evidence type="ECO:0000256" key="3">
    <source>
        <dbReference type="ARBA" id="ARBA00022448"/>
    </source>
</evidence>
<organism evidence="11 12">
    <name type="scientific">Candidatus Thiodiazotropha taylori</name>
    <dbReference type="NCBI Taxonomy" id="2792791"/>
    <lineage>
        <taxon>Bacteria</taxon>
        <taxon>Pseudomonadati</taxon>
        <taxon>Pseudomonadota</taxon>
        <taxon>Gammaproteobacteria</taxon>
        <taxon>Chromatiales</taxon>
        <taxon>Sedimenticolaceae</taxon>
        <taxon>Candidatus Thiodiazotropha</taxon>
    </lineage>
</organism>
<dbReference type="GO" id="GO:0005886">
    <property type="term" value="C:plasma membrane"/>
    <property type="evidence" value="ECO:0007669"/>
    <property type="project" value="UniProtKB-SubCell"/>
</dbReference>
<dbReference type="GO" id="GO:0140359">
    <property type="term" value="F:ABC-type transporter activity"/>
    <property type="evidence" value="ECO:0007669"/>
    <property type="project" value="InterPro"/>
</dbReference>
<evidence type="ECO:0000256" key="6">
    <source>
        <dbReference type="ARBA" id="ARBA00022989"/>
    </source>
</evidence>
<feature type="transmembrane region" description="Helical" evidence="9">
    <location>
        <begin position="238"/>
        <end position="260"/>
    </location>
</feature>
<reference evidence="11 12" key="1">
    <citation type="submission" date="2021-05" db="EMBL/GenBank/DDBJ databases">
        <title>Genetic and Functional Diversity in Clade A Lucinid endosymbionts from the Bahamas.</title>
        <authorList>
            <person name="Giani N.M."/>
            <person name="Engel A.S."/>
            <person name="Campbell B.J."/>
        </authorList>
    </citation>
    <scope>NUCLEOTIDE SEQUENCE [LARGE SCALE GENOMIC DNA]</scope>
    <source>
        <strain evidence="11">LUC16012Gg_MoonRockCtena</strain>
    </source>
</reference>
<dbReference type="PANTHER" id="PTHR30413:SF10">
    <property type="entry name" value="CAPSULE POLYSACCHARIDE EXPORT INNER-MEMBRANE PROTEIN CTRC"/>
    <property type="match status" value="1"/>
</dbReference>
<dbReference type="GO" id="GO:0015774">
    <property type="term" value="P:polysaccharide transport"/>
    <property type="evidence" value="ECO:0007669"/>
    <property type="project" value="UniProtKB-KW"/>
</dbReference>
<evidence type="ECO:0000259" key="10">
    <source>
        <dbReference type="PROSITE" id="PS51012"/>
    </source>
</evidence>
<feature type="transmembrane region" description="Helical" evidence="9">
    <location>
        <begin position="76"/>
        <end position="95"/>
    </location>
</feature>
<evidence type="ECO:0000256" key="4">
    <source>
        <dbReference type="ARBA" id="ARBA00022475"/>
    </source>
</evidence>
<name>A0A944M9E3_9GAMM</name>
<dbReference type="PROSITE" id="PS51012">
    <property type="entry name" value="ABC_TM2"/>
    <property type="match status" value="1"/>
</dbReference>
<evidence type="ECO:0000256" key="5">
    <source>
        <dbReference type="ARBA" id="ARBA00022692"/>
    </source>
</evidence>
<feature type="transmembrane region" description="Helical" evidence="9">
    <location>
        <begin position="152"/>
        <end position="173"/>
    </location>
</feature>
<dbReference type="AlphaFoldDB" id="A0A944M9E3"/>
<keyword evidence="8 9" id="KW-0472">Membrane</keyword>
<sequence length="271" mass="30353">MIRKTLSLLLIEELLRFRHLLAGLVGRSLKAVYTGSMVGAAWVYVKPLIVILAYYFVFDQVLSIRLDLRDSGTSSYALYLLSGLLPWLVFSDAVIEGATSLVREAELLKKTRFPIVLIPAKSVVTAAVKIFPLLLLIWLFSVATADGRVHGVVLLAVWIAVQIQLTYYIAIILSIMSAALRDVGLLVESIFPMLLFFSPVLYPLDKVPSAFQWLLWLNPFTPLAEGYHAILLRGELPALFDLAIVGCWILAALLICHLLLRRSQEYIVDWL</sequence>
<feature type="domain" description="ABC transmembrane type-2" evidence="10">
    <location>
        <begin position="38"/>
        <end position="263"/>
    </location>
</feature>
<proteinExistence type="inferred from homology"/>
<keyword evidence="5 9" id="KW-0812">Transmembrane</keyword>
<keyword evidence="7" id="KW-0762">Sugar transport</keyword>
<dbReference type="GO" id="GO:0015920">
    <property type="term" value="P:lipopolysaccharide transport"/>
    <property type="evidence" value="ECO:0007669"/>
    <property type="project" value="TreeGrafter"/>
</dbReference>
<feature type="transmembrane region" description="Helical" evidence="9">
    <location>
        <begin position="116"/>
        <end position="140"/>
    </location>
</feature>
<feature type="transmembrane region" description="Helical" evidence="9">
    <location>
        <begin position="185"/>
        <end position="204"/>
    </location>
</feature>
<evidence type="ECO:0000256" key="1">
    <source>
        <dbReference type="ARBA" id="ARBA00004651"/>
    </source>
</evidence>
<dbReference type="Pfam" id="PF01061">
    <property type="entry name" value="ABC2_membrane"/>
    <property type="match status" value="1"/>
</dbReference>
<evidence type="ECO:0000313" key="11">
    <source>
        <dbReference type="EMBL" id="MBT2989515.1"/>
    </source>
</evidence>
<accession>A0A944M9E3</accession>
<evidence type="ECO:0000256" key="9">
    <source>
        <dbReference type="RuleBase" id="RU361157"/>
    </source>
</evidence>
<dbReference type="InterPro" id="IPR047817">
    <property type="entry name" value="ABC2_TM_bact-type"/>
</dbReference>
<comment type="similarity">
    <text evidence="2 9">Belongs to the ABC-2 integral membrane protein family.</text>
</comment>
<keyword evidence="4 9" id="KW-1003">Cell membrane</keyword>